<dbReference type="InterPro" id="IPR016024">
    <property type="entry name" value="ARM-type_fold"/>
</dbReference>
<name>A0A835MTE1_9ROSI</name>
<proteinExistence type="predicted"/>
<evidence type="ECO:0000313" key="1">
    <source>
        <dbReference type="EMBL" id="KAF9676895.1"/>
    </source>
</evidence>
<evidence type="ECO:0008006" key="3">
    <source>
        <dbReference type="Google" id="ProtNLM"/>
    </source>
</evidence>
<dbReference type="AlphaFoldDB" id="A0A835MTE1"/>
<evidence type="ECO:0000313" key="2">
    <source>
        <dbReference type="Proteomes" id="UP000657918"/>
    </source>
</evidence>
<dbReference type="PANTHER" id="PTHR14873:SF1">
    <property type="entry name" value="OS06G0694100 PROTEIN"/>
    <property type="match status" value="1"/>
</dbReference>
<dbReference type="SUPFAM" id="SSF48371">
    <property type="entry name" value="ARM repeat"/>
    <property type="match status" value="1"/>
</dbReference>
<dbReference type="PANTHER" id="PTHR14873">
    <property type="entry name" value="OS06G0694100 PROTEIN"/>
    <property type="match status" value="1"/>
</dbReference>
<dbReference type="EMBL" id="JADGMS010000008">
    <property type="protein sequence ID" value="KAF9676895.1"/>
    <property type="molecule type" value="Genomic_DNA"/>
</dbReference>
<sequence length="555" mass="61638">MQKMGDSLSALHAHLIQLSETILNPLSQIPYTPPEGTPLSPKSTLVSLLSIKNSNPIPNNNAITETQLFNSIKDFTLACALLSSSQSSTHESLSWIPKNLAIEANSAFKELSNAYVASDLGGRNERRISELLGVVCGGDGDGLVNEEKRLVIELLPEVLPLLKDGIKESSIDKSADGDEISAASSRAPVGSAIVAAYQFRWFVTQVEYPHLGKLCNFVIPCALTALDHWSPQVKGQGMISFTHLAKNVNAAELSQYEDVILDACCQNIVSDDEIWYHVVEMSVLLVTCVYTFISYSTGVQTSEEIDIGLVSVLVCRGVCICDTIFPGFRFEKMLNEMLGHLERQPRNKDRRVAWLRFVEPLLHGIGLVLVAHFRRIFPLFFKWLHADDDETVLLVLERVHTIMRLVDELALLYKEAALRIAREQIRSSVLEILILLQQCKVLQFKAAWDKHSNDVNLTSLCLSLSGNTTNTVDAHADQFHVQSAAMRCRMLLQILVGNGFHKLYGVLHDNGENNRDLLMSISVSNQYRANGCGPLCPTFGFTSLVFLSMIGWKKI</sequence>
<organism evidence="1 2">
    <name type="scientific">Salix dunnii</name>
    <dbReference type="NCBI Taxonomy" id="1413687"/>
    <lineage>
        <taxon>Eukaryota</taxon>
        <taxon>Viridiplantae</taxon>
        <taxon>Streptophyta</taxon>
        <taxon>Embryophyta</taxon>
        <taxon>Tracheophyta</taxon>
        <taxon>Spermatophyta</taxon>
        <taxon>Magnoliopsida</taxon>
        <taxon>eudicotyledons</taxon>
        <taxon>Gunneridae</taxon>
        <taxon>Pentapetalae</taxon>
        <taxon>rosids</taxon>
        <taxon>fabids</taxon>
        <taxon>Malpighiales</taxon>
        <taxon>Salicaceae</taxon>
        <taxon>Saliceae</taxon>
        <taxon>Salix</taxon>
    </lineage>
</organism>
<accession>A0A835MTE1</accession>
<reference evidence="1 2" key="1">
    <citation type="submission" date="2020-10" db="EMBL/GenBank/DDBJ databases">
        <title>Plant Genome Project.</title>
        <authorList>
            <person name="Zhang R.-G."/>
        </authorList>
    </citation>
    <scope>NUCLEOTIDE SEQUENCE [LARGE SCALE GENOMIC DNA]</scope>
    <source>
        <strain evidence="1">FAFU-HL-1</strain>
        <tissue evidence="1">Leaf</tissue>
    </source>
</reference>
<dbReference type="OrthoDB" id="753785at2759"/>
<gene>
    <name evidence="1" type="ORF">SADUNF_Sadunf08G0051000</name>
</gene>
<protein>
    <recommendedName>
        <fullName evidence="3">ARM repeat superfamily protein</fullName>
    </recommendedName>
</protein>
<dbReference type="Proteomes" id="UP000657918">
    <property type="component" value="Chromosome 8"/>
</dbReference>
<keyword evidence="2" id="KW-1185">Reference proteome</keyword>
<comment type="caution">
    <text evidence="1">The sequence shown here is derived from an EMBL/GenBank/DDBJ whole genome shotgun (WGS) entry which is preliminary data.</text>
</comment>